<dbReference type="Proteomes" id="UP000046393">
    <property type="component" value="Unplaced"/>
</dbReference>
<sequence>MNLLTSKSFRRLLNVLRRINIVRIGDNCIRKVFAENILNKIGYVDQSKKEPNNVNFQSGSVRTESLWMVILRKLFEIDLLNLLPFRKRKPGEVSAYSVFNPGCQRLLSQQKSRNIAYIFICDKLYYWYIKLVY</sequence>
<evidence type="ECO:0000313" key="3">
    <source>
        <dbReference type="WBParaSite" id="SMUV_0000334701-mRNA-1"/>
    </source>
</evidence>
<accession>A0A0N5AGA9</accession>
<name>A0A0N5AGA9_9BILA</name>
<dbReference type="WBParaSite" id="SMUV_0000334701-mRNA-1">
    <property type="protein sequence ID" value="SMUV_0000334701-mRNA-1"/>
    <property type="gene ID" value="SMUV_0000334701"/>
</dbReference>
<dbReference type="Pfam" id="PF10260">
    <property type="entry name" value="SAYSvFN"/>
    <property type="match status" value="1"/>
</dbReference>
<feature type="domain" description="SAYSvFN" evidence="1">
    <location>
        <begin position="79"/>
        <end position="109"/>
    </location>
</feature>
<dbReference type="InterPro" id="IPR019387">
    <property type="entry name" value="SAYSvFN_dom"/>
</dbReference>
<keyword evidence="2" id="KW-1185">Reference proteome</keyword>
<reference evidence="3" key="1">
    <citation type="submission" date="2017-02" db="UniProtKB">
        <authorList>
            <consortium name="WormBaseParasite"/>
        </authorList>
    </citation>
    <scope>IDENTIFICATION</scope>
</reference>
<evidence type="ECO:0000259" key="1">
    <source>
        <dbReference type="Pfam" id="PF10260"/>
    </source>
</evidence>
<proteinExistence type="predicted"/>
<dbReference type="AlphaFoldDB" id="A0A0N5AGA9"/>
<evidence type="ECO:0000313" key="2">
    <source>
        <dbReference type="Proteomes" id="UP000046393"/>
    </source>
</evidence>
<protein>
    <submittedName>
        <fullName evidence="3">SAYSvFN domain-containing protein</fullName>
    </submittedName>
</protein>
<organism evidence="2 3">
    <name type="scientific">Syphacia muris</name>
    <dbReference type="NCBI Taxonomy" id="451379"/>
    <lineage>
        <taxon>Eukaryota</taxon>
        <taxon>Metazoa</taxon>
        <taxon>Ecdysozoa</taxon>
        <taxon>Nematoda</taxon>
        <taxon>Chromadorea</taxon>
        <taxon>Rhabditida</taxon>
        <taxon>Spirurina</taxon>
        <taxon>Oxyuridomorpha</taxon>
        <taxon>Oxyuroidea</taxon>
        <taxon>Oxyuridae</taxon>
        <taxon>Syphacia</taxon>
    </lineage>
</organism>